<dbReference type="PANTHER" id="PTHR12677:SF59">
    <property type="entry name" value="GOLGI APPARATUS MEMBRANE PROTEIN TVP38-RELATED"/>
    <property type="match status" value="1"/>
</dbReference>
<feature type="transmembrane region" description="Helical" evidence="7">
    <location>
        <begin position="129"/>
        <end position="155"/>
    </location>
</feature>
<keyword evidence="5 7" id="KW-0472">Membrane</keyword>
<feature type="transmembrane region" description="Helical" evidence="7">
    <location>
        <begin position="279"/>
        <end position="303"/>
    </location>
</feature>
<comment type="subcellular location">
    <subcellularLocation>
        <location evidence="1">Cell membrane</location>
        <topology evidence="1">Multi-pass membrane protein</topology>
    </subcellularLocation>
</comment>
<keyword evidence="4 7" id="KW-1133">Transmembrane helix</keyword>
<feature type="transmembrane region" description="Helical" evidence="7">
    <location>
        <begin position="238"/>
        <end position="259"/>
    </location>
</feature>
<evidence type="ECO:0000313" key="10">
    <source>
        <dbReference type="Proteomes" id="UP001438707"/>
    </source>
</evidence>
<feature type="region of interest" description="Disordered" evidence="6">
    <location>
        <begin position="761"/>
        <end position="780"/>
    </location>
</feature>
<evidence type="ECO:0000256" key="2">
    <source>
        <dbReference type="ARBA" id="ARBA00022475"/>
    </source>
</evidence>
<dbReference type="GO" id="GO:0005886">
    <property type="term" value="C:plasma membrane"/>
    <property type="evidence" value="ECO:0007669"/>
    <property type="project" value="UniProtKB-SubCell"/>
</dbReference>
<evidence type="ECO:0000256" key="6">
    <source>
        <dbReference type="SAM" id="MobiDB-lite"/>
    </source>
</evidence>
<protein>
    <recommendedName>
        <fullName evidence="8">VTT domain-containing protein</fullName>
    </recommendedName>
</protein>
<dbReference type="Proteomes" id="UP001438707">
    <property type="component" value="Unassembled WGS sequence"/>
</dbReference>
<evidence type="ECO:0000256" key="3">
    <source>
        <dbReference type="ARBA" id="ARBA00022692"/>
    </source>
</evidence>
<feature type="region of interest" description="Disordered" evidence="6">
    <location>
        <begin position="332"/>
        <end position="381"/>
    </location>
</feature>
<dbReference type="EMBL" id="JALJOS010000047">
    <property type="protein sequence ID" value="KAK9819410.1"/>
    <property type="molecule type" value="Genomic_DNA"/>
</dbReference>
<keyword evidence="10" id="KW-1185">Reference proteome</keyword>
<comment type="caution">
    <text evidence="9">The sequence shown here is derived from an EMBL/GenBank/DDBJ whole genome shotgun (WGS) entry which is preliminary data.</text>
</comment>
<accession>A0AAW1QDE4</accession>
<feature type="transmembrane region" description="Helical" evidence="7">
    <location>
        <begin position="161"/>
        <end position="183"/>
    </location>
</feature>
<evidence type="ECO:0000256" key="1">
    <source>
        <dbReference type="ARBA" id="ARBA00004651"/>
    </source>
</evidence>
<evidence type="ECO:0000256" key="7">
    <source>
        <dbReference type="SAM" id="Phobius"/>
    </source>
</evidence>
<evidence type="ECO:0000256" key="4">
    <source>
        <dbReference type="ARBA" id="ARBA00022989"/>
    </source>
</evidence>
<feature type="transmembrane region" description="Helical" evidence="7">
    <location>
        <begin position="90"/>
        <end position="108"/>
    </location>
</feature>
<evidence type="ECO:0000313" key="9">
    <source>
        <dbReference type="EMBL" id="KAK9819410.1"/>
    </source>
</evidence>
<keyword evidence="3 7" id="KW-0812">Transmembrane</keyword>
<dbReference type="PANTHER" id="PTHR12677">
    <property type="entry name" value="GOLGI APPARATUS MEMBRANE PROTEIN TVP38-RELATED"/>
    <property type="match status" value="1"/>
</dbReference>
<name>A0AAW1QDE4_9CHLO</name>
<feature type="region of interest" description="Disordered" evidence="6">
    <location>
        <begin position="19"/>
        <end position="60"/>
    </location>
</feature>
<dbReference type="AlphaFoldDB" id="A0AAW1QDE4"/>
<dbReference type="InterPro" id="IPR032816">
    <property type="entry name" value="VTT_dom"/>
</dbReference>
<sequence>MPEALDRLSLLAEANGQQLPSLATARGSEYDPDLESPTVLPHNPDAPSEGSPSWQKPTRRRGPLDVAQAAPGIGRAKWLLRLVLGNWEKLLVAAVLIALVVLVSVKGLKVLGDILHWFEKRNNWVGWSCFLLLYCVDVALFLPGLVLILAAGFVFGFWKGFLAVWAGGSVGQALAFLLARHLLRDWVAGFLRGRWRNWEVVDKAMELEGWKLLLLVRLSPIVPYNLLNIAMATTPIHFWQFAFVSAIGIIPECALLSYFGSFAENMTQIMGGGAGPHGLVTYLLGGLSLISLVIAACWATILVRRAITRAEVHLRNERHDSGLEILDQDDESPHLEDHLDSDAPSAPTSILRRGSTDGHELPMPVHRRHHSQPVSDNQHQFRAGSLQKMPDRPGTPPRQLPIANLSARAGTTEGHQPMRRSRRYLEAVWSSLLTTFLTEAFQTFAVLSHILILSAHPTEPRLVFSKGPAANKKADAAPSRSSNYYSLLAFTTAGCLLSAATSVSYQNWSADPLQPRLLQGQAWLSGSVLGAMHMLHHLARRPFVLKYPVLQRARRRRLLQSLPSVLEAVGNEVTWTCLLAWLLAVVLGLRPAWPLSPAGRRLLIFSLRWSFATNLGKELVNIIFTERLRIVRAGDPASTTGLLLALQAHSEPVLQDAAFLELRSWLSNQQGAEWRKQEIFADESGAVWHVVSQVCLNQVFAMCQAVADSLPTSAAASMLARPAAVHSPAAWNAPPVSLPKAAPAAGPGQRRAAWRLQVAGQRTGVGGQRPCGPSSCFQDR</sequence>
<feature type="compositionally biased region" description="Basic and acidic residues" evidence="6">
    <location>
        <begin position="332"/>
        <end position="341"/>
    </location>
</feature>
<dbReference type="InterPro" id="IPR015414">
    <property type="entry name" value="TMEM64"/>
</dbReference>
<reference evidence="9 10" key="1">
    <citation type="journal article" date="2024" name="Nat. Commun.">
        <title>Phylogenomics reveals the evolutionary origins of lichenization in chlorophyte algae.</title>
        <authorList>
            <person name="Puginier C."/>
            <person name="Libourel C."/>
            <person name="Otte J."/>
            <person name="Skaloud P."/>
            <person name="Haon M."/>
            <person name="Grisel S."/>
            <person name="Petersen M."/>
            <person name="Berrin J.G."/>
            <person name="Delaux P.M."/>
            <person name="Dal Grande F."/>
            <person name="Keller J."/>
        </authorList>
    </citation>
    <scope>NUCLEOTIDE SEQUENCE [LARGE SCALE GENOMIC DNA]</scope>
    <source>
        <strain evidence="9 10">SAG 2145</strain>
    </source>
</reference>
<dbReference type="Pfam" id="PF09335">
    <property type="entry name" value="VTT_dom"/>
    <property type="match status" value="1"/>
</dbReference>
<feature type="domain" description="VTT" evidence="8">
    <location>
        <begin position="142"/>
        <end position="261"/>
    </location>
</feature>
<keyword evidence="2" id="KW-1003">Cell membrane</keyword>
<evidence type="ECO:0000259" key="8">
    <source>
        <dbReference type="Pfam" id="PF09335"/>
    </source>
</evidence>
<proteinExistence type="predicted"/>
<organism evidence="9 10">
    <name type="scientific">Apatococcus lobatus</name>
    <dbReference type="NCBI Taxonomy" id="904363"/>
    <lineage>
        <taxon>Eukaryota</taxon>
        <taxon>Viridiplantae</taxon>
        <taxon>Chlorophyta</taxon>
        <taxon>core chlorophytes</taxon>
        <taxon>Trebouxiophyceae</taxon>
        <taxon>Chlorellales</taxon>
        <taxon>Chlorellaceae</taxon>
        <taxon>Apatococcus</taxon>
    </lineage>
</organism>
<feature type="transmembrane region" description="Helical" evidence="7">
    <location>
        <begin position="427"/>
        <end position="452"/>
    </location>
</feature>
<evidence type="ECO:0000256" key="5">
    <source>
        <dbReference type="ARBA" id="ARBA00023136"/>
    </source>
</evidence>
<gene>
    <name evidence="9" type="ORF">WJX74_000272</name>
</gene>